<protein>
    <submittedName>
        <fullName evidence="2">Uncharacterized protein</fullName>
    </submittedName>
</protein>
<gene>
    <name evidence="2" type="ORF">OOU_Y34scaffold00198g11</name>
</gene>
<proteinExistence type="predicted"/>
<feature type="region of interest" description="Disordered" evidence="1">
    <location>
        <begin position="449"/>
        <end position="506"/>
    </location>
</feature>
<feature type="region of interest" description="Disordered" evidence="1">
    <location>
        <begin position="324"/>
        <end position="396"/>
    </location>
</feature>
<feature type="region of interest" description="Disordered" evidence="1">
    <location>
        <begin position="92"/>
        <end position="147"/>
    </location>
</feature>
<evidence type="ECO:0000313" key="2">
    <source>
        <dbReference type="EMBL" id="ELQ42670.1"/>
    </source>
</evidence>
<dbReference type="AlphaFoldDB" id="A0AA97P636"/>
<dbReference type="EMBL" id="JH794021">
    <property type="protein sequence ID" value="ELQ42670.1"/>
    <property type="molecule type" value="Genomic_DNA"/>
</dbReference>
<evidence type="ECO:0000256" key="1">
    <source>
        <dbReference type="SAM" id="MobiDB-lite"/>
    </source>
</evidence>
<feature type="region of interest" description="Disordered" evidence="1">
    <location>
        <begin position="1"/>
        <end position="34"/>
    </location>
</feature>
<feature type="compositionally biased region" description="Polar residues" evidence="1">
    <location>
        <begin position="368"/>
        <end position="396"/>
    </location>
</feature>
<dbReference type="Proteomes" id="UP000011086">
    <property type="component" value="Unassembled WGS sequence"/>
</dbReference>
<feature type="compositionally biased region" description="Polar residues" evidence="1">
    <location>
        <begin position="327"/>
        <end position="351"/>
    </location>
</feature>
<feature type="region of interest" description="Disordered" evidence="1">
    <location>
        <begin position="161"/>
        <end position="204"/>
    </location>
</feature>
<sequence>MSGLVRPARGGLSAQNKVTKPQSSVAARRQNQNHQQQLLTAAVLEQQHQTNQANTGIHHSLGAPGDDTEHLQLHHPQLQSQHQHHLAIHHDPLAGAGLDDPNSHTHAHPHDLHEDHHHSIVGLDLPETDDNHKPDHTALHDPSVAKVPTDVDTQITQSMDLSGADGSLLDGNSSLLDDGGAAYDSPPADSPPDHQSVDAASVAHHQHHDINNFDASMRSTGDMARVSGYTDYKIESALAKRLYKEPGMRPAQQRRPEQMLNLQRRSNVEALFAHIAGVEAVSPCKNCRKGHGPWHSCVVVEGQMCGACANCWFNASGARCSFHETRTGQGPSSSIHTTQQHPGSHSMQTPSAPSPHDTYGVASPLNLAPQSHNGLPGTMNFNSSAMNGNMNHSGGTTQDAAVRLTLERSLQELRNADRKQRQLLKIELTTKQLALQIVEYEDMIAHEGLATPTKTPQRRRGQAGIPAVAASPVQSASRTMRPRPSRQKKRKNQQQEQQDASSTSDTLLFQSSPQDLDQQQQHEVTLNLYQPLTPRSNGQYFDEEQEAAFDFYELTPQSNDQYLHQQQEAIFEYCGVITFPNSGYLDPELALC</sequence>
<feature type="compositionally biased region" description="Basic and acidic residues" evidence="1">
    <location>
        <begin position="129"/>
        <end position="139"/>
    </location>
</feature>
<feature type="compositionally biased region" description="Low complexity" evidence="1">
    <location>
        <begin position="466"/>
        <end position="477"/>
    </location>
</feature>
<dbReference type="Pfam" id="PF12511">
    <property type="entry name" value="DUF3716"/>
    <property type="match status" value="1"/>
</dbReference>
<name>A0AA97P636_PYRO3</name>
<feature type="compositionally biased region" description="Basic residues" evidence="1">
    <location>
        <begin position="480"/>
        <end position="492"/>
    </location>
</feature>
<feature type="compositionally biased region" description="Low complexity" evidence="1">
    <location>
        <begin position="161"/>
        <end position="187"/>
    </location>
</feature>
<feature type="compositionally biased region" description="Polar residues" evidence="1">
    <location>
        <begin position="13"/>
        <end position="25"/>
    </location>
</feature>
<organism evidence="2">
    <name type="scientific">Pyricularia oryzae (strain Y34)</name>
    <name type="common">Rice blast fungus</name>
    <name type="synonym">Magnaporthe oryzae</name>
    <dbReference type="NCBI Taxonomy" id="1143189"/>
    <lineage>
        <taxon>Eukaryota</taxon>
        <taxon>Fungi</taxon>
        <taxon>Dikarya</taxon>
        <taxon>Ascomycota</taxon>
        <taxon>Pezizomycotina</taxon>
        <taxon>Sordariomycetes</taxon>
        <taxon>Sordariomycetidae</taxon>
        <taxon>Magnaporthales</taxon>
        <taxon>Pyriculariaceae</taxon>
        <taxon>Pyricularia</taxon>
    </lineage>
</organism>
<accession>A0AA97P636</accession>
<feature type="region of interest" description="Disordered" evidence="1">
    <location>
        <begin position="50"/>
        <end position="70"/>
    </location>
</feature>
<feature type="compositionally biased region" description="Basic and acidic residues" evidence="1">
    <location>
        <begin position="108"/>
        <end position="118"/>
    </location>
</feature>
<dbReference type="InterPro" id="IPR022190">
    <property type="entry name" value="DUF3716"/>
</dbReference>
<reference evidence="2" key="1">
    <citation type="journal article" date="2012" name="PLoS Genet.">
        <title>Comparative analysis of the genomes of two field isolates of the rice blast fungus Magnaporthe oryzae.</title>
        <authorList>
            <person name="Xue M."/>
            <person name="Yang J."/>
            <person name="Li Z."/>
            <person name="Hu S."/>
            <person name="Yao N."/>
            <person name="Dean R.A."/>
            <person name="Zhao W."/>
            <person name="Shen M."/>
            <person name="Zhang H."/>
            <person name="Li C."/>
            <person name="Liu L."/>
            <person name="Cao L."/>
            <person name="Xu X."/>
            <person name="Xing Y."/>
            <person name="Hsiang T."/>
            <person name="Zhang Z."/>
            <person name="Xu J.R."/>
            <person name="Peng Y.L."/>
        </authorList>
    </citation>
    <scope>NUCLEOTIDE SEQUENCE</scope>
    <source>
        <strain evidence="2">Y34</strain>
    </source>
</reference>